<dbReference type="EMBL" id="JAWDIP010000003">
    <property type="protein sequence ID" value="MDY0393669.1"/>
    <property type="molecule type" value="Genomic_DNA"/>
</dbReference>
<gene>
    <name evidence="1" type="ORF">RWE15_03450</name>
</gene>
<keyword evidence="2" id="KW-1185">Reference proteome</keyword>
<organism evidence="1 2">
    <name type="scientific">Tigheibacillus halophilus</name>
    <dbReference type="NCBI Taxonomy" id="361280"/>
    <lineage>
        <taxon>Bacteria</taxon>
        <taxon>Bacillati</taxon>
        <taxon>Bacillota</taxon>
        <taxon>Bacilli</taxon>
        <taxon>Bacillales</taxon>
        <taxon>Bacillaceae</taxon>
        <taxon>Tigheibacillus</taxon>
    </lineage>
</organism>
<dbReference type="Gene3D" id="3.30.420.40">
    <property type="match status" value="1"/>
</dbReference>
<proteinExistence type="predicted"/>
<name>A0ABU5C529_9BACI</name>
<accession>A0ABU5C529</accession>
<comment type="caution">
    <text evidence="1">The sequence shown here is derived from an EMBL/GenBank/DDBJ whole genome shotgun (WGS) entry which is preliminary data.</text>
</comment>
<evidence type="ECO:0008006" key="3">
    <source>
        <dbReference type="Google" id="ProtNLM"/>
    </source>
</evidence>
<sequence length="64" mass="7261">MKNVLSFDFGASSGRAILGNYDGFALHLKEICRFENEPIIVDGTLYWDIDVLFGVVKKSTKKHR</sequence>
<evidence type="ECO:0000313" key="1">
    <source>
        <dbReference type="EMBL" id="MDY0393669.1"/>
    </source>
</evidence>
<reference evidence="1 2" key="1">
    <citation type="submission" date="2023-10" db="EMBL/GenBank/DDBJ databases">
        <title>Virgibacillus halophilus 5B73C genome.</title>
        <authorList>
            <person name="Miliotis G."/>
            <person name="Sengupta P."/>
            <person name="Hameed A."/>
            <person name="Chuvochina M."/>
            <person name="Mcdonagh F."/>
            <person name="Simpson A.C."/>
            <person name="Singh N.K."/>
            <person name="Rekha P.D."/>
            <person name="Raman K."/>
            <person name="Hugenholtz P."/>
            <person name="Venkateswaran K."/>
        </authorList>
    </citation>
    <scope>NUCLEOTIDE SEQUENCE [LARGE SCALE GENOMIC DNA]</scope>
    <source>
        <strain evidence="1 2">5B73C</strain>
    </source>
</reference>
<protein>
    <recommendedName>
        <fullName evidence="3">Rhamnulokinase</fullName>
    </recommendedName>
</protein>
<dbReference type="Proteomes" id="UP001281447">
    <property type="component" value="Unassembled WGS sequence"/>
</dbReference>
<evidence type="ECO:0000313" key="2">
    <source>
        <dbReference type="Proteomes" id="UP001281447"/>
    </source>
</evidence>